<reference evidence="2" key="1">
    <citation type="journal article" date="2019" name="Int. J. Syst. Evol. Microbiol.">
        <title>The Global Catalogue of Microorganisms (GCM) 10K type strain sequencing project: providing services to taxonomists for standard genome sequencing and annotation.</title>
        <authorList>
            <consortium name="The Broad Institute Genomics Platform"/>
            <consortium name="The Broad Institute Genome Sequencing Center for Infectious Disease"/>
            <person name="Wu L."/>
            <person name="Ma J."/>
        </authorList>
    </citation>
    <scope>NUCLEOTIDE SEQUENCE [LARGE SCALE GENOMIC DNA]</scope>
    <source>
        <strain evidence="2">JCM 18326</strain>
    </source>
</reference>
<evidence type="ECO:0000313" key="1">
    <source>
        <dbReference type="EMBL" id="GAA4846835.1"/>
    </source>
</evidence>
<dbReference type="EMBL" id="BAABJX010000055">
    <property type="protein sequence ID" value="GAA4846835.1"/>
    <property type="molecule type" value="Genomic_DNA"/>
</dbReference>
<protein>
    <submittedName>
        <fullName evidence="1">Uncharacterized protein</fullName>
    </submittedName>
</protein>
<comment type="caution">
    <text evidence="1">The sequence shown here is derived from an EMBL/GenBank/DDBJ whole genome shotgun (WGS) entry which is preliminary data.</text>
</comment>
<evidence type="ECO:0000313" key="2">
    <source>
        <dbReference type="Proteomes" id="UP001500298"/>
    </source>
</evidence>
<dbReference type="Proteomes" id="UP001500298">
    <property type="component" value="Unassembled WGS sequence"/>
</dbReference>
<organism evidence="1 2">
    <name type="scientific">Algivirga pacifica</name>
    <dbReference type="NCBI Taxonomy" id="1162670"/>
    <lineage>
        <taxon>Bacteria</taxon>
        <taxon>Pseudomonadati</taxon>
        <taxon>Bacteroidota</taxon>
        <taxon>Cytophagia</taxon>
        <taxon>Cytophagales</taxon>
        <taxon>Flammeovirgaceae</taxon>
        <taxon>Algivirga</taxon>
    </lineage>
</organism>
<gene>
    <name evidence="1" type="ORF">GCM10023331_34450</name>
</gene>
<dbReference type="RefSeq" id="WP_345374056.1">
    <property type="nucleotide sequence ID" value="NZ_BAABJX010000055.1"/>
</dbReference>
<accession>A0ABP9DL56</accession>
<sequence length="135" mass="15727">MLEYKKDYIERMTEEMVYFLGKLMGMVNAGNNEEALSYMQQRSNDVYPIDYTALNGMSTDGILTLIKENNFNKKVVEMIADLQLLEAQLMEKSTGNVQRKPLERARGLFMYLEVASGEYSFERQFKIEEINLKLL</sequence>
<keyword evidence="2" id="KW-1185">Reference proteome</keyword>
<proteinExistence type="predicted"/>
<name>A0ABP9DL56_9BACT</name>